<dbReference type="FunFam" id="3.90.79.10:FF:000012">
    <property type="entry name" value="Isopentenyl-diphosphate Delta-isomerase 1"/>
    <property type="match status" value="1"/>
</dbReference>
<dbReference type="GO" id="GO:0006695">
    <property type="term" value="P:cholesterol biosynthetic process"/>
    <property type="evidence" value="ECO:0007669"/>
    <property type="project" value="UniProtKB-KW"/>
</dbReference>
<evidence type="ECO:0000313" key="17">
    <source>
        <dbReference type="Proteomes" id="UP000639338"/>
    </source>
</evidence>
<keyword evidence="7" id="KW-0444">Lipid biosynthesis</keyword>
<keyword evidence="14" id="KW-0413">Isomerase</keyword>
<dbReference type="GO" id="GO:0050992">
    <property type="term" value="P:dimethylallyl diphosphate biosynthetic process"/>
    <property type="evidence" value="ECO:0007669"/>
    <property type="project" value="UniProtKB-UniPathway"/>
</dbReference>
<evidence type="ECO:0000256" key="14">
    <source>
        <dbReference type="ARBA" id="ARBA00023235"/>
    </source>
</evidence>
<evidence type="ECO:0000256" key="1">
    <source>
        <dbReference type="ARBA" id="ARBA00000374"/>
    </source>
</evidence>
<comment type="catalytic activity">
    <reaction evidence="1">
        <text>isopentenyl diphosphate = dimethylallyl diphosphate</text>
        <dbReference type="Rhea" id="RHEA:23284"/>
        <dbReference type="ChEBI" id="CHEBI:57623"/>
        <dbReference type="ChEBI" id="CHEBI:128769"/>
        <dbReference type="EC" id="5.3.3.2"/>
    </reaction>
</comment>
<dbReference type="GO" id="GO:0004452">
    <property type="term" value="F:isopentenyl-diphosphate delta-isomerase activity"/>
    <property type="evidence" value="ECO:0007669"/>
    <property type="project" value="UniProtKB-EC"/>
</dbReference>
<dbReference type="EMBL" id="JACMRX010000004">
    <property type="protein sequence ID" value="KAF7990891.1"/>
    <property type="molecule type" value="Genomic_DNA"/>
</dbReference>
<evidence type="ECO:0000259" key="15">
    <source>
        <dbReference type="PROSITE" id="PS51462"/>
    </source>
</evidence>
<keyword evidence="12" id="KW-0443">Lipid metabolism</keyword>
<dbReference type="PROSITE" id="PS51462">
    <property type="entry name" value="NUDIX"/>
    <property type="match status" value="1"/>
</dbReference>
<organism evidence="16 17">
    <name type="scientific">Aphidius gifuensis</name>
    <name type="common">Parasitoid wasp</name>
    <dbReference type="NCBI Taxonomy" id="684658"/>
    <lineage>
        <taxon>Eukaryota</taxon>
        <taxon>Metazoa</taxon>
        <taxon>Ecdysozoa</taxon>
        <taxon>Arthropoda</taxon>
        <taxon>Hexapoda</taxon>
        <taxon>Insecta</taxon>
        <taxon>Pterygota</taxon>
        <taxon>Neoptera</taxon>
        <taxon>Endopterygota</taxon>
        <taxon>Hymenoptera</taxon>
        <taxon>Apocrita</taxon>
        <taxon>Ichneumonoidea</taxon>
        <taxon>Braconidae</taxon>
        <taxon>Aphidiinae</taxon>
        <taxon>Aphidius</taxon>
    </lineage>
</organism>
<comment type="caution">
    <text evidence="16">The sequence shown here is derived from an EMBL/GenBank/DDBJ whole genome shotgun (WGS) entry which is preliminary data.</text>
</comment>
<dbReference type="Pfam" id="PF00293">
    <property type="entry name" value="NUDIX"/>
    <property type="match status" value="1"/>
</dbReference>
<dbReference type="NCBIfam" id="TIGR02150">
    <property type="entry name" value="IPP_isom_1"/>
    <property type="match status" value="1"/>
</dbReference>
<dbReference type="SUPFAM" id="SSF55811">
    <property type="entry name" value="Nudix"/>
    <property type="match status" value="1"/>
</dbReference>
<dbReference type="InterPro" id="IPR011876">
    <property type="entry name" value="IsopentenylPP_isomerase_typ1"/>
</dbReference>
<evidence type="ECO:0000256" key="9">
    <source>
        <dbReference type="ARBA" id="ARBA00022778"/>
    </source>
</evidence>
<keyword evidence="9" id="KW-0153">Cholesterol metabolism</keyword>
<dbReference type="OrthoDB" id="510307at2759"/>
<comment type="cofactor">
    <cofactor evidence="2">
        <name>Mg(2+)</name>
        <dbReference type="ChEBI" id="CHEBI:18420"/>
    </cofactor>
</comment>
<dbReference type="GO" id="GO:0046872">
    <property type="term" value="F:metal ion binding"/>
    <property type="evidence" value="ECO:0007669"/>
    <property type="project" value="UniProtKB-KW"/>
</dbReference>
<dbReference type="Gene3D" id="3.90.79.10">
    <property type="entry name" value="Nucleoside Triphosphate Pyrophosphohydrolase"/>
    <property type="match status" value="1"/>
</dbReference>
<evidence type="ECO:0000256" key="3">
    <source>
        <dbReference type="ARBA" id="ARBA00003951"/>
    </source>
</evidence>
<dbReference type="PIRSF" id="PIRSF018427">
    <property type="entry name" value="Isopntndiph_ism"/>
    <property type="match status" value="1"/>
</dbReference>
<dbReference type="GO" id="GO:0009240">
    <property type="term" value="P:isopentenyl diphosphate biosynthetic process"/>
    <property type="evidence" value="ECO:0007669"/>
    <property type="project" value="TreeGrafter"/>
</dbReference>
<evidence type="ECO:0000256" key="5">
    <source>
        <dbReference type="ARBA" id="ARBA00007579"/>
    </source>
</evidence>
<accession>A0A834XRH3</accession>
<proteinExistence type="inferred from homology"/>
<evidence type="ECO:0000256" key="4">
    <source>
        <dbReference type="ARBA" id="ARBA00004826"/>
    </source>
</evidence>
<feature type="domain" description="Nudix hydrolase" evidence="15">
    <location>
        <begin position="67"/>
        <end position="217"/>
    </location>
</feature>
<gene>
    <name evidence="16" type="ORF">HCN44_000696</name>
</gene>
<evidence type="ECO:0000256" key="12">
    <source>
        <dbReference type="ARBA" id="ARBA00023098"/>
    </source>
</evidence>
<dbReference type="CDD" id="cd02885">
    <property type="entry name" value="NUDIX_IPP_Isomerase"/>
    <property type="match status" value="1"/>
</dbReference>
<dbReference type="InterPro" id="IPR015797">
    <property type="entry name" value="NUDIX_hydrolase-like_dom_sf"/>
</dbReference>
<keyword evidence="9" id="KW-0753">Steroid metabolism</keyword>
<keyword evidence="9" id="KW-1207">Sterol metabolism</keyword>
<evidence type="ECO:0000313" key="16">
    <source>
        <dbReference type="EMBL" id="KAF7990891.1"/>
    </source>
</evidence>
<dbReference type="Proteomes" id="UP000639338">
    <property type="component" value="Unassembled WGS sequence"/>
</dbReference>
<comment type="pathway">
    <text evidence="4">Isoprenoid biosynthesis; dimethylallyl diphosphate biosynthesis; dimethylallyl diphosphate from isopentenyl diphosphate: step 1/1.</text>
</comment>
<keyword evidence="8" id="KW-0479">Metal-binding</keyword>
<dbReference type="AlphaFoldDB" id="A0A834XRH3"/>
<dbReference type="InterPro" id="IPR000086">
    <property type="entry name" value="NUDIX_hydrolase_dom"/>
</dbReference>
<keyword evidence="9" id="KW-0152">Cholesterol biosynthesis</keyword>
<dbReference type="UniPathway" id="UPA00059">
    <property type="reaction ID" value="UER00104"/>
</dbReference>
<evidence type="ECO:0000256" key="7">
    <source>
        <dbReference type="ARBA" id="ARBA00022516"/>
    </source>
</evidence>
<keyword evidence="11" id="KW-0752">Steroid biosynthesis</keyword>
<evidence type="ECO:0000256" key="10">
    <source>
        <dbReference type="ARBA" id="ARBA00022842"/>
    </source>
</evidence>
<comment type="similarity">
    <text evidence="5">Belongs to the IPP isomerase type 1 family.</text>
</comment>
<keyword evidence="13" id="KW-0414">Isoprene biosynthesis</keyword>
<protein>
    <recommendedName>
        <fullName evidence="6">isopentenyl-diphosphate Delta-isomerase</fullName>
        <ecNumber evidence="6">5.3.3.2</ecNumber>
    </recommendedName>
</protein>
<dbReference type="EC" id="5.3.3.2" evidence="6"/>
<keyword evidence="17" id="KW-1185">Reference proteome</keyword>
<evidence type="ECO:0000256" key="11">
    <source>
        <dbReference type="ARBA" id="ARBA00022955"/>
    </source>
</evidence>
<keyword evidence="9" id="KW-0756">Sterol biosynthesis</keyword>
<comment type="function">
    <text evidence="3">Catalyzes the 1,3-allylic rearrangement of the homoallylic substrate isopentenyl (IPP) to its highly electrophilic allylic isomer, dimethylallyl diphosphate (DMAPP).</text>
</comment>
<dbReference type="GO" id="GO:0005737">
    <property type="term" value="C:cytoplasm"/>
    <property type="evidence" value="ECO:0007669"/>
    <property type="project" value="TreeGrafter"/>
</dbReference>
<evidence type="ECO:0000256" key="13">
    <source>
        <dbReference type="ARBA" id="ARBA00023229"/>
    </source>
</evidence>
<name>A0A834XRH3_APHGI</name>
<sequence>MLKLTGGIKNAVRNFTSSRVLNATPKIAVLQEAALEERCILVDENDRQIGNATKRDCHKIDENKNIPLHRAFSVFLFNQKGDLLLQKRSSSKITFPGYYTNTCCSHPLDEIPGETDENNAIGIKRAARRRLTHELGIPSSEIDVNEFFYLSRIHYKAMGHDDIWGEHEIDYILFLKKNKITINPNVDEVSDIQWVSLDKINEFTSKCDAPLTPWFQLILTNKLKYWWENLDNLEKVQDHKNIQRF</sequence>
<evidence type="ECO:0000256" key="2">
    <source>
        <dbReference type="ARBA" id="ARBA00001946"/>
    </source>
</evidence>
<dbReference type="PANTHER" id="PTHR10885:SF0">
    <property type="entry name" value="ISOPENTENYL-DIPHOSPHATE DELTA-ISOMERASE"/>
    <property type="match status" value="1"/>
</dbReference>
<evidence type="ECO:0000256" key="8">
    <source>
        <dbReference type="ARBA" id="ARBA00022723"/>
    </source>
</evidence>
<dbReference type="PANTHER" id="PTHR10885">
    <property type="entry name" value="ISOPENTENYL-DIPHOSPHATE DELTA-ISOMERASE"/>
    <property type="match status" value="1"/>
</dbReference>
<keyword evidence="10" id="KW-0460">Magnesium</keyword>
<reference evidence="16 17" key="1">
    <citation type="submission" date="2020-08" db="EMBL/GenBank/DDBJ databases">
        <title>Aphidius gifuensis genome sequencing and assembly.</title>
        <authorList>
            <person name="Du Z."/>
        </authorList>
    </citation>
    <scope>NUCLEOTIDE SEQUENCE [LARGE SCALE GENOMIC DNA]</scope>
    <source>
        <strain evidence="16">YNYX2018</strain>
        <tissue evidence="16">Adults</tissue>
    </source>
</reference>
<evidence type="ECO:0000256" key="6">
    <source>
        <dbReference type="ARBA" id="ARBA00012057"/>
    </source>
</evidence>